<dbReference type="GO" id="GO:0061630">
    <property type="term" value="F:ubiquitin protein ligase activity"/>
    <property type="evidence" value="ECO:0007669"/>
    <property type="project" value="InterPro"/>
</dbReference>
<dbReference type="GO" id="GO:0016567">
    <property type="term" value="P:protein ubiquitination"/>
    <property type="evidence" value="ECO:0007669"/>
    <property type="project" value="InterPro"/>
</dbReference>
<sequence>MFPADRTRAGLGLLWRPVRPTCPGSRQGRGPGPGLGTRGSAPNPPRQLWRDRDSTAVLGGPPLGRLTARLALSPSGYYVGMCFAASEKRLYSPSQAPETWRLFLLLALTLPTAACALIYHWSRDRWAHHPLARALALYAPPQSGWRAVASSVNTEFRRIDKFATGAPGARVIVTDTWVMKVTTYRVHVAQQQDVHLTVTQSQQHDLSPDSNLPVQLLTIRVASASPAVPAFDIRFTTPEGPQPRSRCSDWASAVEEDEMRTRVSQEIARYKRKLLVNDFGRERKSSSGSSDSKESLSALPADLETDESVLMRRQKQINYGKNTIAYDRYIKEVPRHLRQPGVHPRTPNKFKKYSRRSWDQQIKLWKVALHFWDPPAAEGCDLEEIHPVDLGEMETDSAGSSSESQASSQDNLDVYCGTPTKVRHVDCPLEDEFDLEACLTEPLKDFSAMS</sequence>
<dbReference type="GO" id="GO:0003729">
    <property type="term" value="F:mRNA binding"/>
    <property type="evidence" value="ECO:0007669"/>
    <property type="project" value="InterPro"/>
</dbReference>
<accession>A0A8D1PP65</accession>
<feature type="compositionally biased region" description="Low complexity" evidence="7">
    <location>
        <begin position="397"/>
        <end position="409"/>
    </location>
</feature>
<dbReference type="AlphaFoldDB" id="A0A8D1PP65"/>
<evidence type="ECO:0000313" key="10">
    <source>
        <dbReference type="Proteomes" id="UP000694724"/>
    </source>
</evidence>
<feature type="region of interest" description="Disordered" evidence="7">
    <location>
        <begin position="16"/>
        <end position="49"/>
    </location>
</feature>
<evidence type="ECO:0000256" key="3">
    <source>
        <dbReference type="ARBA" id="ARBA00057687"/>
    </source>
</evidence>
<dbReference type="Proteomes" id="UP000694724">
    <property type="component" value="Unplaced"/>
</dbReference>
<evidence type="ECO:0000259" key="8">
    <source>
        <dbReference type="Pfam" id="PF15247"/>
    </source>
</evidence>
<dbReference type="GO" id="GO:0005634">
    <property type="term" value="C:nucleus"/>
    <property type="evidence" value="ECO:0007669"/>
    <property type="project" value="UniProtKB-ARBA"/>
</dbReference>
<dbReference type="InterPro" id="IPR029344">
    <property type="entry name" value="SLBP_RNA_bind"/>
</dbReference>
<comment type="similarity">
    <text evidence="1">Belongs to the SLBP family.</text>
</comment>
<gene>
    <name evidence="9" type="primary">TMEM129</name>
</gene>
<proteinExistence type="inferred from homology"/>
<dbReference type="GO" id="GO:0016020">
    <property type="term" value="C:membrane"/>
    <property type="evidence" value="ECO:0007669"/>
    <property type="project" value="InterPro"/>
</dbReference>
<protein>
    <recommendedName>
        <fullName evidence="5">Histone RNA hairpin-binding protein</fullName>
    </recommendedName>
    <alternativeName>
        <fullName evidence="6">Histone stem-loop-binding protein</fullName>
    </alternativeName>
</protein>
<reference evidence="9" key="1">
    <citation type="submission" date="2025-08" db="UniProtKB">
        <authorList>
            <consortium name="Ensembl"/>
        </authorList>
    </citation>
    <scope>IDENTIFICATION</scope>
</reference>
<evidence type="ECO:0000256" key="2">
    <source>
        <dbReference type="ARBA" id="ARBA00022884"/>
    </source>
</evidence>
<dbReference type="Pfam" id="PF15247">
    <property type="entry name" value="SLBP_RNA_bind"/>
    <property type="match status" value="1"/>
</dbReference>
<dbReference type="InterPro" id="IPR038294">
    <property type="entry name" value="SLBP_RNA_bind_sf"/>
</dbReference>
<dbReference type="Pfam" id="PF10272">
    <property type="entry name" value="Tmpp129"/>
    <property type="match status" value="1"/>
</dbReference>
<evidence type="ECO:0000256" key="6">
    <source>
        <dbReference type="ARBA" id="ARBA00082670"/>
    </source>
</evidence>
<dbReference type="PANTHER" id="PTHR17408:SF7">
    <property type="entry name" value="HISTONE RNA HAIRPIN-BINDING PROTEIN"/>
    <property type="match status" value="1"/>
</dbReference>
<comment type="function">
    <text evidence="3">RNA-binding protein involved in the histone pre-mRNA processing. Binds the stem-loop structure of replication-dependent histone pre-mRNAs and contributes to efficient 3'-end processing by stabilizing the complex between histone pre-mRNA and U7 small nuclear ribonucleoprotein (snRNP), via the histone downstream element (HDE). Plays an important role in targeting mature histone mRNA from the nucleus to the cytoplasm and to the translation machinery. Stabilizes mature histone mRNA and could be involved in cell-cycle regulation of histone gene expression. Involved in the mechanism by which growing oocytes accumulate histone proteins that support early embryogenesis. Binds to the 5' side of the stem-loop structure of histone pre-mRNAs.</text>
</comment>
<name>A0A8D1PP65_PIG</name>
<feature type="region of interest" description="Disordered" evidence="7">
    <location>
        <begin position="393"/>
        <end position="412"/>
    </location>
</feature>
<dbReference type="InterPro" id="IPR026502">
    <property type="entry name" value="SLBP1/SLBP2"/>
</dbReference>
<evidence type="ECO:0000256" key="7">
    <source>
        <dbReference type="SAM" id="MobiDB-lite"/>
    </source>
</evidence>
<feature type="domain" description="Histone RNA hairpin-binding protein RNA-binding" evidence="8">
    <location>
        <begin position="305"/>
        <end position="374"/>
    </location>
</feature>
<dbReference type="Ensembl" id="ENSSSCT00055011287.1">
    <property type="protein sequence ID" value="ENSSSCP00055008916.1"/>
    <property type="gene ID" value="ENSSSCG00055005801.1"/>
</dbReference>
<evidence type="ECO:0000256" key="5">
    <source>
        <dbReference type="ARBA" id="ARBA00072422"/>
    </source>
</evidence>
<evidence type="ECO:0000256" key="4">
    <source>
        <dbReference type="ARBA" id="ARBA00066071"/>
    </source>
</evidence>
<comment type="subunit">
    <text evidence="4">Monomer. SLBP/pre-mRNA complex interacts with ZNF473. Interacts with the Importin alpha/Importin beta receptor, LSM1, MIF4GD, TNPO3 and UPF1. Interaction with LSM1 occurs when histone mRNA is being rapidly degraded during the S phase. Found in a ternary complex with ERI1 and the stem-loop structure of the 3' end of histone mRNA. Associates with polyribosomes. Identified in a histone pre-mRNA complex, at least composed of ERI1, LSM11, SLBP, SNRPB, SYNCRIP and YBX1. Binds in a cooperative manner with ERI1 to the mature 3'-end of histone mRNAs.</text>
</comment>
<dbReference type="PANTHER" id="PTHR17408">
    <property type="entry name" value="HISTONE RNA HAIRPIN-BINDING PROTEIN"/>
    <property type="match status" value="1"/>
</dbReference>
<dbReference type="InterPro" id="IPR018801">
    <property type="entry name" value="TM129"/>
</dbReference>
<evidence type="ECO:0000313" key="9">
    <source>
        <dbReference type="Ensembl" id="ENSSSCP00055008916.1"/>
    </source>
</evidence>
<feature type="compositionally biased region" description="Gly residues" evidence="7">
    <location>
        <begin position="27"/>
        <end position="37"/>
    </location>
</feature>
<keyword evidence="2" id="KW-0694">RNA-binding</keyword>
<organism evidence="9 10">
    <name type="scientific">Sus scrofa</name>
    <name type="common">Pig</name>
    <dbReference type="NCBI Taxonomy" id="9823"/>
    <lineage>
        <taxon>Eukaryota</taxon>
        <taxon>Metazoa</taxon>
        <taxon>Chordata</taxon>
        <taxon>Craniata</taxon>
        <taxon>Vertebrata</taxon>
        <taxon>Euteleostomi</taxon>
        <taxon>Mammalia</taxon>
        <taxon>Eutheria</taxon>
        <taxon>Laurasiatheria</taxon>
        <taxon>Artiodactyla</taxon>
        <taxon>Suina</taxon>
        <taxon>Suidae</taxon>
        <taxon>Sus</taxon>
    </lineage>
</organism>
<feature type="region of interest" description="Disordered" evidence="7">
    <location>
        <begin position="281"/>
        <end position="300"/>
    </location>
</feature>
<dbReference type="Gene3D" id="1.10.8.1120">
    <property type="entry name" value="Histone RNA hairpin-binding protein RNA-binding domain"/>
    <property type="match status" value="1"/>
</dbReference>
<evidence type="ECO:0000256" key="1">
    <source>
        <dbReference type="ARBA" id="ARBA00006151"/>
    </source>
</evidence>
<dbReference type="FunFam" id="1.10.8.1120:FF:000001">
    <property type="entry name" value="Histone RNA hairpin-binding protein-like"/>
    <property type="match status" value="1"/>
</dbReference>